<protein>
    <submittedName>
        <fullName evidence="1">Uncharacterized protein</fullName>
    </submittedName>
</protein>
<proteinExistence type="predicted"/>
<dbReference type="EMBL" id="CADCTW010000188">
    <property type="protein sequence ID" value="CAA9356961.1"/>
    <property type="molecule type" value="Genomic_DNA"/>
</dbReference>
<organism evidence="1">
    <name type="scientific">uncultured Gemmatimonadota bacterium</name>
    <dbReference type="NCBI Taxonomy" id="203437"/>
    <lineage>
        <taxon>Bacteria</taxon>
        <taxon>Pseudomonadati</taxon>
        <taxon>Gemmatimonadota</taxon>
        <taxon>environmental samples</taxon>
    </lineage>
</organism>
<sequence>MHAAVQAAVLDTSPATEVRVASWDAQSDPCLQVADYCCWAMRRKWEMGDLRSYDLIREKIGLEREAWAERTLLHY</sequence>
<name>A0A6J4MG72_9BACT</name>
<evidence type="ECO:0000313" key="1">
    <source>
        <dbReference type="EMBL" id="CAA9356961.1"/>
    </source>
</evidence>
<gene>
    <name evidence="1" type="ORF">AVDCRST_MAG68-4095</name>
</gene>
<dbReference type="AlphaFoldDB" id="A0A6J4MG72"/>
<reference evidence="1" key="1">
    <citation type="submission" date="2020-02" db="EMBL/GenBank/DDBJ databases">
        <authorList>
            <person name="Meier V. D."/>
        </authorList>
    </citation>
    <scope>NUCLEOTIDE SEQUENCE</scope>
    <source>
        <strain evidence="1">AVDCRST_MAG68</strain>
    </source>
</reference>
<accession>A0A6J4MG72</accession>